<dbReference type="SMART" id="SM01217">
    <property type="entry name" value="Fn3_like"/>
    <property type="match status" value="1"/>
</dbReference>
<dbReference type="FunFam" id="2.60.40.10:FF:000495">
    <property type="entry name" value="Periplasmic beta-glucosidase"/>
    <property type="match status" value="1"/>
</dbReference>
<dbReference type="InterPro" id="IPR017853">
    <property type="entry name" value="GH"/>
</dbReference>
<dbReference type="InterPro" id="IPR050288">
    <property type="entry name" value="Cellulose_deg_GH3"/>
</dbReference>
<organism evidence="4 5">
    <name type="scientific">Polaribacter haliotis</name>
    <dbReference type="NCBI Taxonomy" id="1888915"/>
    <lineage>
        <taxon>Bacteria</taxon>
        <taxon>Pseudomonadati</taxon>
        <taxon>Bacteroidota</taxon>
        <taxon>Flavobacteriia</taxon>
        <taxon>Flavobacteriales</taxon>
        <taxon>Flavobacteriaceae</taxon>
    </lineage>
</organism>
<gene>
    <name evidence="4" type="ORF">H9I45_15915</name>
</gene>
<name>A0A7L8AFL3_9FLAO</name>
<evidence type="ECO:0000256" key="1">
    <source>
        <dbReference type="ARBA" id="ARBA00005336"/>
    </source>
</evidence>
<dbReference type="GO" id="GO:0008422">
    <property type="term" value="F:beta-glucosidase activity"/>
    <property type="evidence" value="ECO:0007669"/>
    <property type="project" value="UniProtKB-ARBA"/>
</dbReference>
<proteinExistence type="inferred from homology"/>
<evidence type="ECO:0000313" key="4">
    <source>
        <dbReference type="EMBL" id="QOD60803.1"/>
    </source>
</evidence>
<dbReference type="PROSITE" id="PS51257">
    <property type="entry name" value="PROKAR_LIPOPROTEIN"/>
    <property type="match status" value="1"/>
</dbReference>
<dbReference type="Proteomes" id="UP000516764">
    <property type="component" value="Chromosome"/>
</dbReference>
<dbReference type="SMART" id="SM00758">
    <property type="entry name" value="PA14"/>
    <property type="match status" value="1"/>
</dbReference>
<dbReference type="InterPro" id="IPR001764">
    <property type="entry name" value="Glyco_hydro_3_N"/>
</dbReference>
<feature type="domain" description="PA14" evidence="3">
    <location>
        <begin position="494"/>
        <end position="635"/>
    </location>
</feature>
<sequence>MYSTQKIVIVFSAFLLFISCNQEDKFIYKNPDASIDERVADLLPRMTLEEKFWQLFMIPGDLSEGKEKYKHGIFGFQVSTKGSSENGAEQILDYSGGGTAKETAILINDMQKHFINETRLGIPIIPFDEALHGLIREDATAFPQSIGLAASFNTKLMDTVAAAIAIEVKARGIRQTLSPVINIARDVRWGRVEETYGEDPFLTSRMAVSYISAFETRGVITTPKHFVANVGDGGRDSYPIHFNERILEEIYYPAFKASVQEGKAWSIMTSYNSIDGTQASANNAVLNEKLKKDWGFGGFVISDAGATGGANVLHFTAKDYAESTQQAIEGGLDVIFQTSYNHYPLFYEAFEKGMIDEKAINEAVRRVLYAKFKLGLFENPYVSVTDLEKNNSVVNNKGLAKTAALESIVLLKNETQTLPLKKDIKSIAVIGPDADAARLGGYSGPGNNPVSILKGIKNKVGNSVNVKYAKGTEMITEDFVAVPKENLFHLDNNEKKPGLKADYFNNIDLEGEPALSRIDEKIDFRWTLFSPDQSKINYDYYSARWTGKLVAPESGTIDIGIKGDDGYRLYINNELIIDNWKKQTVQQITKPYKFQKDKTYDLKVEFYETTGNVWFKLLWNAGIKDTWEQEISNAVSIAKNAEVAVVCVGIEEGEFRDRAYLTLPGHQEELIKAVAKTGTPTVVLLIGGSAITMQNWIHEVPTIVDVWYPGDEGGNAVADVLFGDYNPAGRLPVTFPIHESQVPLYYNHKPTGRGDDYVNLTGKPLFPFGFGLSYTNFTYSDIQLDKNTINPSETTTVTCKITNTGNFDGDEVVQFYIRDEFASVARPILELKGFERIHLKKGASKNVSFKITPETLTMLNKKMERVVEPGTFRILIGASSNDIRLRTILTVE</sequence>
<evidence type="ECO:0000313" key="5">
    <source>
        <dbReference type="Proteomes" id="UP000516764"/>
    </source>
</evidence>
<dbReference type="RefSeq" id="WP_088354141.1">
    <property type="nucleotide sequence ID" value="NZ_CP061813.1"/>
</dbReference>
<dbReference type="Pfam" id="PF01915">
    <property type="entry name" value="Glyco_hydro_3_C"/>
    <property type="match status" value="1"/>
</dbReference>
<evidence type="ECO:0000256" key="2">
    <source>
        <dbReference type="ARBA" id="ARBA00022801"/>
    </source>
</evidence>
<dbReference type="Pfam" id="PF07691">
    <property type="entry name" value="PA14"/>
    <property type="match status" value="1"/>
</dbReference>
<dbReference type="InterPro" id="IPR036881">
    <property type="entry name" value="Glyco_hydro_3_C_sf"/>
</dbReference>
<comment type="similarity">
    <text evidence="1">Belongs to the glycosyl hydrolase 3 family.</text>
</comment>
<dbReference type="InterPro" id="IPR011658">
    <property type="entry name" value="PA14_dom"/>
</dbReference>
<dbReference type="PRINTS" id="PR00133">
    <property type="entry name" value="GLHYDRLASE3"/>
</dbReference>
<dbReference type="PANTHER" id="PTHR42715:SF10">
    <property type="entry name" value="BETA-GLUCOSIDASE"/>
    <property type="match status" value="1"/>
</dbReference>
<dbReference type="InterPro" id="IPR013783">
    <property type="entry name" value="Ig-like_fold"/>
</dbReference>
<accession>A0A7L8AFL3</accession>
<dbReference type="PANTHER" id="PTHR42715">
    <property type="entry name" value="BETA-GLUCOSIDASE"/>
    <property type="match status" value="1"/>
</dbReference>
<dbReference type="Gene3D" id="2.60.40.10">
    <property type="entry name" value="Immunoglobulins"/>
    <property type="match status" value="1"/>
</dbReference>
<dbReference type="SUPFAM" id="SSF51445">
    <property type="entry name" value="(Trans)glycosidases"/>
    <property type="match status" value="1"/>
</dbReference>
<dbReference type="SUPFAM" id="SSF52279">
    <property type="entry name" value="Beta-D-glucan exohydrolase, C-terminal domain"/>
    <property type="match status" value="1"/>
</dbReference>
<dbReference type="GO" id="GO:0005975">
    <property type="term" value="P:carbohydrate metabolic process"/>
    <property type="evidence" value="ECO:0007669"/>
    <property type="project" value="InterPro"/>
</dbReference>
<dbReference type="Pfam" id="PF14310">
    <property type="entry name" value="Fn3-like"/>
    <property type="match status" value="1"/>
</dbReference>
<dbReference type="Gene3D" id="3.40.50.1700">
    <property type="entry name" value="Glycoside hydrolase family 3 C-terminal domain"/>
    <property type="match status" value="2"/>
</dbReference>
<evidence type="ECO:0000259" key="3">
    <source>
        <dbReference type="PROSITE" id="PS51820"/>
    </source>
</evidence>
<dbReference type="InterPro" id="IPR036962">
    <property type="entry name" value="Glyco_hydro_3_N_sf"/>
</dbReference>
<dbReference type="EMBL" id="CP061813">
    <property type="protein sequence ID" value="QOD60803.1"/>
    <property type="molecule type" value="Genomic_DNA"/>
</dbReference>
<keyword evidence="5" id="KW-1185">Reference proteome</keyword>
<dbReference type="Gene3D" id="3.20.20.300">
    <property type="entry name" value="Glycoside hydrolase, family 3, N-terminal domain"/>
    <property type="match status" value="1"/>
</dbReference>
<dbReference type="InterPro" id="IPR026891">
    <property type="entry name" value="Fn3-like"/>
</dbReference>
<dbReference type="PROSITE" id="PS51820">
    <property type="entry name" value="PA14"/>
    <property type="match status" value="1"/>
</dbReference>
<dbReference type="OrthoDB" id="9805821at2"/>
<dbReference type="InterPro" id="IPR037524">
    <property type="entry name" value="PA14/GLEYA"/>
</dbReference>
<dbReference type="KEGG" id="phal:H9I45_15915"/>
<keyword evidence="2 4" id="KW-0378">Hydrolase</keyword>
<dbReference type="AlphaFoldDB" id="A0A7L8AFL3"/>
<dbReference type="InterPro" id="IPR002772">
    <property type="entry name" value="Glyco_hydro_3_C"/>
</dbReference>
<reference evidence="4 5" key="1">
    <citation type="journal article" date="2016" name="Int. J. Syst. Evol. Microbiol.">
        <title>Polaribacter haliotis sp. nov., isolated from the gut of abalone Haliotis discus hannai.</title>
        <authorList>
            <person name="Kim Y.O."/>
            <person name="Park I.S."/>
            <person name="Park S."/>
            <person name="Nam B.H."/>
            <person name="Park J.M."/>
            <person name="Kim D.G."/>
            <person name="Yoon J.H."/>
        </authorList>
    </citation>
    <scope>NUCLEOTIDE SEQUENCE [LARGE SCALE GENOMIC DNA]</scope>
    <source>
        <strain evidence="4 5">KCTC 52418</strain>
    </source>
</reference>
<protein>
    <submittedName>
        <fullName evidence="4">Glycoside hydrolase family 3 C-terminal domain-containing protein</fullName>
    </submittedName>
</protein>
<dbReference type="Pfam" id="PF00933">
    <property type="entry name" value="Glyco_hydro_3"/>
    <property type="match status" value="1"/>
</dbReference>